<dbReference type="RefSeq" id="XP_033392335.1">
    <property type="nucleotide sequence ID" value="XM_033535259.1"/>
</dbReference>
<evidence type="ECO:0000313" key="2">
    <source>
        <dbReference type="EMBL" id="KAF2136617.1"/>
    </source>
</evidence>
<gene>
    <name evidence="2" type="ORF">K452DRAFT_128185</name>
</gene>
<evidence type="ECO:0000313" key="3">
    <source>
        <dbReference type="Proteomes" id="UP000799438"/>
    </source>
</evidence>
<feature type="compositionally biased region" description="Polar residues" evidence="1">
    <location>
        <begin position="1"/>
        <end position="13"/>
    </location>
</feature>
<organism evidence="2 3">
    <name type="scientific">Aplosporella prunicola CBS 121167</name>
    <dbReference type="NCBI Taxonomy" id="1176127"/>
    <lineage>
        <taxon>Eukaryota</taxon>
        <taxon>Fungi</taxon>
        <taxon>Dikarya</taxon>
        <taxon>Ascomycota</taxon>
        <taxon>Pezizomycotina</taxon>
        <taxon>Dothideomycetes</taxon>
        <taxon>Dothideomycetes incertae sedis</taxon>
        <taxon>Botryosphaeriales</taxon>
        <taxon>Aplosporellaceae</taxon>
        <taxon>Aplosporella</taxon>
    </lineage>
</organism>
<name>A0A6A6B0R2_9PEZI</name>
<sequence length="143" mass="15304">MTRARSTFQSRNHQPPPAVAPAAAPVSPRMVPAHTPHLHARIIINESAGHLGPSRLRSSPCRPKPAKRPTHCCARPRTGAWGCLARPAPPRQCPTKASVSACCARRSAVPGFLGSKLRPGAMDGPPEEEAAATELRLMRRFDG</sequence>
<feature type="region of interest" description="Disordered" evidence="1">
    <location>
        <begin position="1"/>
        <end position="29"/>
    </location>
</feature>
<dbReference type="AlphaFoldDB" id="A0A6A6B0R2"/>
<proteinExistence type="predicted"/>
<feature type="region of interest" description="Disordered" evidence="1">
    <location>
        <begin position="48"/>
        <end position="70"/>
    </location>
</feature>
<keyword evidence="3" id="KW-1185">Reference proteome</keyword>
<dbReference type="Proteomes" id="UP000799438">
    <property type="component" value="Unassembled WGS sequence"/>
</dbReference>
<feature type="compositionally biased region" description="Low complexity" evidence="1">
    <location>
        <begin position="20"/>
        <end position="29"/>
    </location>
</feature>
<dbReference type="EMBL" id="ML995516">
    <property type="protein sequence ID" value="KAF2136617.1"/>
    <property type="molecule type" value="Genomic_DNA"/>
</dbReference>
<evidence type="ECO:0000256" key="1">
    <source>
        <dbReference type="SAM" id="MobiDB-lite"/>
    </source>
</evidence>
<protein>
    <submittedName>
        <fullName evidence="2">Uncharacterized protein</fullName>
    </submittedName>
</protein>
<reference evidence="2" key="1">
    <citation type="journal article" date="2020" name="Stud. Mycol.">
        <title>101 Dothideomycetes genomes: a test case for predicting lifestyles and emergence of pathogens.</title>
        <authorList>
            <person name="Haridas S."/>
            <person name="Albert R."/>
            <person name="Binder M."/>
            <person name="Bloem J."/>
            <person name="Labutti K."/>
            <person name="Salamov A."/>
            <person name="Andreopoulos B."/>
            <person name="Baker S."/>
            <person name="Barry K."/>
            <person name="Bills G."/>
            <person name="Bluhm B."/>
            <person name="Cannon C."/>
            <person name="Castanera R."/>
            <person name="Culley D."/>
            <person name="Daum C."/>
            <person name="Ezra D."/>
            <person name="Gonzalez J."/>
            <person name="Henrissat B."/>
            <person name="Kuo A."/>
            <person name="Liang C."/>
            <person name="Lipzen A."/>
            <person name="Lutzoni F."/>
            <person name="Magnuson J."/>
            <person name="Mondo S."/>
            <person name="Nolan M."/>
            <person name="Ohm R."/>
            <person name="Pangilinan J."/>
            <person name="Park H.-J."/>
            <person name="Ramirez L."/>
            <person name="Alfaro M."/>
            <person name="Sun H."/>
            <person name="Tritt A."/>
            <person name="Yoshinaga Y."/>
            <person name="Zwiers L.-H."/>
            <person name="Turgeon B."/>
            <person name="Goodwin S."/>
            <person name="Spatafora J."/>
            <person name="Crous P."/>
            <person name="Grigoriev I."/>
        </authorList>
    </citation>
    <scope>NUCLEOTIDE SEQUENCE</scope>
    <source>
        <strain evidence="2">CBS 121167</strain>
    </source>
</reference>
<dbReference type="GeneID" id="54292753"/>
<accession>A0A6A6B0R2</accession>